<feature type="region of interest" description="Disordered" evidence="1">
    <location>
        <begin position="1"/>
        <end position="31"/>
    </location>
</feature>
<evidence type="ECO:0000313" key="3">
    <source>
        <dbReference type="Proteomes" id="UP000828251"/>
    </source>
</evidence>
<evidence type="ECO:0000313" key="2">
    <source>
        <dbReference type="EMBL" id="KAH1046134.1"/>
    </source>
</evidence>
<name>A0A9D3UJS5_9ROSI</name>
<dbReference type="Proteomes" id="UP000828251">
    <property type="component" value="Unassembled WGS sequence"/>
</dbReference>
<gene>
    <name evidence="2" type="ORF">J1N35_036918</name>
</gene>
<reference evidence="2 3" key="1">
    <citation type="journal article" date="2021" name="Plant Biotechnol. J.">
        <title>Multi-omics assisted identification of the key and species-specific regulatory components of drought-tolerant mechanisms in Gossypium stocksii.</title>
        <authorList>
            <person name="Yu D."/>
            <person name="Ke L."/>
            <person name="Zhang D."/>
            <person name="Wu Y."/>
            <person name="Sun Y."/>
            <person name="Mei J."/>
            <person name="Sun J."/>
            <person name="Sun Y."/>
        </authorList>
    </citation>
    <scope>NUCLEOTIDE SEQUENCE [LARGE SCALE GENOMIC DNA]</scope>
    <source>
        <strain evidence="3">cv. E1</strain>
        <tissue evidence="2">Leaf</tissue>
    </source>
</reference>
<organism evidence="2 3">
    <name type="scientific">Gossypium stocksii</name>
    <dbReference type="NCBI Taxonomy" id="47602"/>
    <lineage>
        <taxon>Eukaryota</taxon>
        <taxon>Viridiplantae</taxon>
        <taxon>Streptophyta</taxon>
        <taxon>Embryophyta</taxon>
        <taxon>Tracheophyta</taxon>
        <taxon>Spermatophyta</taxon>
        <taxon>Magnoliopsida</taxon>
        <taxon>eudicotyledons</taxon>
        <taxon>Gunneridae</taxon>
        <taxon>Pentapetalae</taxon>
        <taxon>rosids</taxon>
        <taxon>malvids</taxon>
        <taxon>Malvales</taxon>
        <taxon>Malvaceae</taxon>
        <taxon>Malvoideae</taxon>
        <taxon>Gossypium</taxon>
    </lineage>
</organism>
<keyword evidence="3" id="KW-1185">Reference proteome</keyword>
<sequence length="121" mass="13757">MQSKDEKKKKKKNKKEKSKDPPTGRLNNNKELVKCHVTENGKIASYIPAENNFQEIFSCLLKFCDAEVVRMRSKSDMNTFHVVAKFGNLGAYTVGVTFVIVEKHHGLFRRVGDDLALTVEI</sequence>
<dbReference type="AlphaFoldDB" id="A0A9D3UJS5"/>
<comment type="caution">
    <text evidence="2">The sequence shown here is derived from an EMBL/GenBank/DDBJ whole genome shotgun (WGS) entry which is preliminary data.</text>
</comment>
<dbReference type="OrthoDB" id="1712821at2759"/>
<accession>A0A9D3UJS5</accession>
<dbReference type="EMBL" id="JAIQCV010000011">
    <property type="protein sequence ID" value="KAH1046134.1"/>
    <property type="molecule type" value="Genomic_DNA"/>
</dbReference>
<evidence type="ECO:0000256" key="1">
    <source>
        <dbReference type="SAM" id="MobiDB-lite"/>
    </source>
</evidence>
<protein>
    <submittedName>
        <fullName evidence="2">Uncharacterized protein</fullName>
    </submittedName>
</protein>
<feature type="compositionally biased region" description="Basic residues" evidence="1">
    <location>
        <begin position="7"/>
        <end position="16"/>
    </location>
</feature>
<proteinExistence type="predicted"/>